<feature type="transmembrane region" description="Helical" evidence="4">
    <location>
        <begin position="104"/>
        <end position="122"/>
    </location>
</feature>
<dbReference type="InterPro" id="IPR043128">
    <property type="entry name" value="Rev_trsase/Diguanyl_cyclase"/>
</dbReference>
<dbReference type="Gene3D" id="3.30.70.270">
    <property type="match status" value="1"/>
</dbReference>
<feature type="transmembrane region" description="Helical" evidence="4">
    <location>
        <begin position="30"/>
        <end position="50"/>
    </location>
</feature>
<dbReference type="GO" id="GO:1902201">
    <property type="term" value="P:negative regulation of bacterial-type flagellum-dependent cell motility"/>
    <property type="evidence" value="ECO:0007669"/>
    <property type="project" value="TreeGrafter"/>
</dbReference>
<feature type="transmembrane region" description="Helical" evidence="4">
    <location>
        <begin position="62"/>
        <end position="84"/>
    </location>
</feature>
<dbReference type="STRING" id="650850.SAMN04488129_10761"/>
<feature type="domain" description="GGDEF" evidence="6">
    <location>
        <begin position="519"/>
        <end position="652"/>
    </location>
</feature>
<evidence type="ECO:0000256" key="1">
    <source>
        <dbReference type="ARBA" id="ARBA00001946"/>
    </source>
</evidence>
<dbReference type="FunFam" id="3.30.70.270:FF:000001">
    <property type="entry name" value="Diguanylate cyclase domain protein"/>
    <property type="match status" value="1"/>
</dbReference>
<evidence type="ECO:0000259" key="6">
    <source>
        <dbReference type="PROSITE" id="PS50887"/>
    </source>
</evidence>
<feature type="transmembrane region" description="Helical" evidence="4">
    <location>
        <begin position="439"/>
        <end position="459"/>
    </location>
</feature>
<dbReference type="PANTHER" id="PTHR45138">
    <property type="entry name" value="REGULATORY COMPONENTS OF SENSORY TRANSDUCTION SYSTEM"/>
    <property type="match status" value="1"/>
</dbReference>
<keyword evidence="4" id="KW-0812">Transmembrane</keyword>
<dbReference type="SMART" id="SM00267">
    <property type="entry name" value="GGDEF"/>
    <property type="match status" value="1"/>
</dbReference>
<evidence type="ECO:0000313" key="7">
    <source>
        <dbReference type="EMBL" id="SEL14295.1"/>
    </source>
</evidence>
<dbReference type="Proteomes" id="UP000198807">
    <property type="component" value="Unassembled WGS sequence"/>
</dbReference>
<accession>A0A1H7MUD6</accession>
<evidence type="ECO:0000313" key="8">
    <source>
        <dbReference type="Proteomes" id="UP000198807"/>
    </source>
</evidence>
<evidence type="ECO:0000256" key="2">
    <source>
        <dbReference type="ARBA" id="ARBA00012528"/>
    </source>
</evidence>
<evidence type="ECO:0000256" key="4">
    <source>
        <dbReference type="SAM" id="Phobius"/>
    </source>
</evidence>
<reference evidence="8" key="1">
    <citation type="submission" date="2016-10" db="EMBL/GenBank/DDBJ databases">
        <authorList>
            <person name="Varghese N."/>
            <person name="Submissions S."/>
        </authorList>
    </citation>
    <scope>NUCLEOTIDE SEQUENCE [LARGE SCALE GENOMIC DNA]</scope>
    <source>
        <strain evidence="8">CGMCC 1.9150</strain>
    </source>
</reference>
<dbReference type="InterPro" id="IPR000160">
    <property type="entry name" value="GGDEF_dom"/>
</dbReference>
<organism evidence="7 8">
    <name type="scientific">Halomonas daqiaonensis</name>
    <dbReference type="NCBI Taxonomy" id="650850"/>
    <lineage>
        <taxon>Bacteria</taxon>
        <taxon>Pseudomonadati</taxon>
        <taxon>Pseudomonadota</taxon>
        <taxon>Gammaproteobacteria</taxon>
        <taxon>Oceanospirillales</taxon>
        <taxon>Halomonadaceae</taxon>
        <taxon>Halomonas</taxon>
    </lineage>
</organism>
<keyword evidence="4" id="KW-0472">Membrane</keyword>
<sequence length="661" mass="73676">MVTRPSLNLTLLALLLAVLASLLDWVPPGQALSLTGSLPILATTLCQLAWHHHHQALARWTGLAILMVLIFALASFLIPEHWIAHAAWNRLAERLIAGSLIVDWRPPLLVILCLIMLIASLLVRTRANLGSPQLQAMTALLLIMQGIETWHAPHLLSLAGSALEQAALWSLLAAQLSGVAANWRDHFPGLKRALSAGVLLTCLTLLFWHQQKTLVESNLRADTQVQSQRLAENLSREIHDHLQAMQRFANSWELQDSLPAEAQWARQAAPYHRDFQYFLNIAFIDTDSRIRRVYPASATNQRLLGRRLFDAQPEGRSAQGEALFSGRIGRTGIIELLQGEPGIIHYLPILDDDSQGPRGAVGMVVSLPVLADTLFRQTNANHFGLSLMTLDQTLAEREAIARVAAWQHRSSIDLDGLSLTLVSRPTLSLLLSRLSRQPVVSLTTGLLLAYLLYMVLFAHHHMASQQRLMVRSNRELRHEVRNRTRLQEEVEWLASHDDLTKLPNRRHFMQVLERHHQTRPLSLLICDIDHFKQINDTFGHLQGDHYLKRIGELGREIIESAGGVFARYGGEEFIACLPSHDAVMARDIAEHLREAIQHLDLRQADGRPLTISIGVTTQMDGELQIDALLQAADEALYAAKAEGRNRVIIAPPPSAPAGSSP</sequence>
<feature type="domain" description="CHASE" evidence="5">
    <location>
        <begin position="290"/>
        <end position="374"/>
    </location>
</feature>
<comment type="cofactor">
    <cofactor evidence="1">
        <name>Mg(2+)</name>
        <dbReference type="ChEBI" id="CHEBI:18420"/>
    </cofactor>
</comment>
<evidence type="ECO:0000256" key="3">
    <source>
        <dbReference type="ARBA" id="ARBA00034247"/>
    </source>
</evidence>
<dbReference type="InterPro" id="IPR050469">
    <property type="entry name" value="Diguanylate_Cyclase"/>
</dbReference>
<protein>
    <recommendedName>
        <fullName evidence="2">diguanylate cyclase</fullName>
        <ecNumber evidence="2">2.7.7.65</ecNumber>
    </recommendedName>
</protein>
<dbReference type="RefSeq" id="WP_089712074.1">
    <property type="nucleotide sequence ID" value="NZ_FOBC01000007.1"/>
</dbReference>
<dbReference type="OrthoDB" id="9812260at2"/>
<dbReference type="InterPro" id="IPR029787">
    <property type="entry name" value="Nucleotide_cyclase"/>
</dbReference>
<dbReference type="EMBL" id="FOBC01000007">
    <property type="protein sequence ID" value="SEL14295.1"/>
    <property type="molecule type" value="Genomic_DNA"/>
</dbReference>
<dbReference type="SUPFAM" id="SSF55073">
    <property type="entry name" value="Nucleotide cyclase"/>
    <property type="match status" value="1"/>
</dbReference>
<dbReference type="SMART" id="SM01079">
    <property type="entry name" value="CHASE"/>
    <property type="match status" value="1"/>
</dbReference>
<comment type="catalytic activity">
    <reaction evidence="3">
        <text>2 GTP = 3',3'-c-di-GMP + 2 diphosphate</text>
        <dbReference type="Rhea" id="RHEA:24898"/>
        <dbReference type="ChEBI" id="CHEBI:33019"/>
        <dbReference type="ChEBI" id="CHEBI:37565"/>
        <dbReference type="ChEBI" id="CHEBI:58805"/>
        <dbReference type="EC" id="2.7.7.65"/>
    </reaction>
</comment>
<evidence type="ECO:0000259" key="5">
    <source>
        <dbReference type="PROSITE" id="PS50839"/>
    </source>
</evidence>
<dbReference type="CDD" id="cd01949">
    <property type="entry name" value="GGDEF"/>
    <property type="match status" value="1"/>
</dbReference>
<dbReference type="Pfam" id="PF00990">
    <property type="entry name" value="GGDEF"/>
    <property type="match status" value="1"/>
</dbReference>
<gene>
    <name evidence="7" type="ORF">SAMN04488129_10761</name>
</gene>
<dbReference type="GO" id="GO:0052621">
    <property type="term" value="F:diguanylate cyclase activity"/>
    <property type="evidence" value="ECO:0007669"/>
    <property type="project" value="UniProtKB-EC"/>
</dbReference>
<proteinExistence type="predicted"/>
<dbReference type="NCBIfam" id="TIGR00254">
    <property type="entry name" value="GGDEF"/>
    <property type="match status" value="1"/>
</dbReference>
<keyword evidence="4" id="KW-1133">Transmembrane helix</keyword>
<name>A0A1H7MUD6_9GAMM</name>
<dbReference type="InterPro" id="IPR006189">
    <property type="entry name" value="CHASE_dom"/>
</dbReference>
<dbReference type="EC" id="2.7.7.65" evidence="2"/>
<dbReference type="GO" id="GO:0005886">
    <property type="term" value="C:plasma membrane"/>
    <property type="evidence" value="ECO:0007669"/>
    <property type="project" value="TreeGrafter"/>
</dbReference>
<dbReference type="GO" id="GO:0043709">
    <property type="term" value="P:cell adhesion involved in single-species biofilm formation"/>
    <property type="evidence" value="ECO:0007669"/>
    <property type="project" value="TreeGrafter"/>
</dbReference>
<dbReference type="AlphaFoldDB" id="A0A1H7MUD6"/>
<dbReference type="PANTHER" id="PTHR45138:SF9">
    <property type="entry name" value="DIGUANYLATE CYCLASE DGCM-RELATED"/>
    <property type="match status" value="1"/>
</dbReference>
<keyword evidence="8" id="KW-1185">Reference proteome</keyword>
<dbReference type="PROSITE" id="PS50839">
    <property type="entry name" value="CHASE"/>
    <property type="match status" value="1"/>
</dbReference>
<dbReference type="PROSITE" id="PS50887">
    <property type="entry name" value="GGDEF"/>
    <property type="match status" value="1"/>
</dbReference>